<evidence type="ECO:0000256" key="3">
    <source>
        <dbReference type="ARBA" id="ARBA00023136"/>
    </source>
</evidence>
<evidence type="ECO:0000313" key="10">
    <source>
        <dbReference type="Proteomes" id="UP001162483"/>
    </source>
</evidence>
<dbReference type="EMBL" id="CATNWA010014694">
    <property type="protein sequence ID" value="CAI9574815.1"/>
    <property type="molecule type" value="Genomic_DNA"/>
</dbReference>
<comment type="caution">
    <text evidence="9">The sequence shown here is derived from an EMBL/GenBank/DDBJ whole genome shotgun (WGS) entry which is preliminary data.</text>
</comment>
<name>A0ABN9DSJ0_9NEOB</name>
<protein>
    <recommendedName>
        <fullName evidence="11">Integrin alpha-2 domain-containing protein</fullName>
    </recommendedName>
</protein>
<evidence type="ECO:0000256" key="1">
    <source>
        <dbReference type="ARBA" id="ARBA00004479"/>
    </source>
</evidence>
<dbReference type="PANTHER" id="PTHR23220:SF89">
    <property type="entry name" value="INTEGRIN ALPHA-3"/>
    <property type="match status" value="1"/>
</dbReference>
<dbReference type="Gene3D" id="2.60.40.1510">
    <property type="entry name" value="ntegrin, alpha v. Chain A, domain 3"/>
    <property type="match status" value="1"/>
</dbReference>
<feature type="domain" description="Integrin alpha first immunoglubulin-like" evidence="6">
    <location>
        <begin position="4"/>
        <end position="69"/>
    </location>
</feature>
<proteinExistence type="predicted"/>
<dbReference type="InterPro" id="IPR048285">
    <property type="entry name" value="Integrin_alpha_Ig-like_2"/>
</dbReference>
<comment type="subcellular location">
    <subcellularLocation>
        <location evidence="1">Membrane</location>
        <topology evidence="1">Single-pass type I membrane protein</topology>
    </subcellularLocation>
</comment>
<evidence type="ECO:0008006" key="11">
    <source>
        <dbReference type="Google" id="ProtNLM"/>
    </source>
</evidence>
<dbReference type="Gene3D" id="1.20.5.930">
    <property type="entry name" value="Bicelle-embedded integrin alpha(iib) transmembrane segment"/>
    <property type="match status" value="1"/>
</dbReference>
<gene>
    <name evidence="9" type="ORF">SPARVUS_LOCUS8042046</name>
</gene>
<dbReference type="InterPro" id="IPR032695">
    <property type="entry name" value="Integrin_dom_sf"/>
</dbReference>
<dbReference type="PANTHER" id="PTHR23220">
    <property type="entry name" value="INTEGRIN ALPHA"/>
    <property type="match status" value="1"/>
</dbReference>
<dbReference type="InterPro" id="IPR000413">
    <property type="entry name" value="Integrin_alpha"/>
</dbReference>
<evidence type="ECO:0000313" key="9">
    <source>
        <dbReference type="EMBL" id="CAI9574815.1"/>
    </source>
</evidence>
<dbReference type="Pfam" id="PF08441">
    <property type="entry name" value="Integrin_A_Ig_1"/>
    <property type="match status" value="1"/>
</dbReference>
<keyword evidence="10" id="KW-1185">Reference proteome</keyword>
<evidence type="ECO:0000259" key="7">
    <source>
        <dbReference type="Pfam" id="PF20805"/>
    </source>
</evidence>
<dbReference type="InterPro" id="IPR048286">
    <property type="entry name" value="Integrin_alpha_Ig-like_3"/>
</dbReference>
<evidence type="ECO:0000256" key="5">
    <source>
        <dbReference type="SAM" id="Phobius"/>
    </source>
</evidence>
<keyword evidence="2" id="KW-0401">Integrin</keyword>
<keyword evidence="5" id="KW-1133">Transmembrane helix</keyword>
<dbReference type="PROSITE" id="PS00242">
    <property type="entry name" value="INTEGRIN_ALPHA"/>
    <property type="match status" value="1"/>
</dbReference>
<dbReference type="PRINTS" id="PR01185">
    <property type="entry name" value="INTEGRINA"/>
</dbReference>
<evidence type="ECO:0000256" key="4">
    <source>
        <dbReference type="ARBA" id="ARBA00023180"/>
    </source>
</evidence>
<dbReference type="Pfam" id="PF20806">
    <property type="entry name" value="Integrin_A_Ig_3"/>
    <property type="match status" value="1"/>
</dbReference>
<feature type="domain" description="Integrin alpha second immunoglobulin-like" evidence="7">
    <location>
        <begin position="70"/>
        <end position="206"/>
    </location>
</feature>
<evidence type="ECO:0000259" key="8">
    <source>
        <dbReference type="Pfam" id="PF20806"/>
    </source>
</evidence>
<dbReference type="InterPro" id="IPR013649">
    <property type="entry name" value="Integrin_alpha_Ig-like_1"/>
</dbReference>
<sequence length="497" mass="56077">MPETPCQNLQLLLVDNIRDKLHPIRISLKYAILERDLKPRTNVASLDNFPVLNQDQSTEQIVEVDFKKECGADNVCRSNLHMEYEYLGENNETLPRVNGSQILHYEPSVNKVTLRVVITNAPSPTSPADDAHEAMLNISFPDELIFSSSRSCNFDGTILCNLGNPFRRSQKAEVNVTFEVKGITLRTRELTTRLQLSTSSKQENLEEQNADFLVDYTLETLLSVNPVHRQTYFGGKVMGESAMKTAEDVGSPLNFTFKVINRGDPLNNLGSLVLAVDWPYEVANGKWLLYPTEVVVDTGNVTRCHPPGHIINPLNLTLENRRRRREIVESIDVPTLPAIKREKPNTVLKCRGGGANCVRFKCPLDNMQKSASITVKARVWNSTFLEDYRQVDRVWVEGTAELYLKTDVPSINMQTHHVMFSVAIDSELEETPPAELPLWLIVVSVGSGILLLGIIILCLWKCGFFRRANTRAKYEVRGQKAEIKVQPSETERLTQDS</sequence>
<organism evidence="9 10">
    <name type="scientific">Staurois parvus</name>
    <dbReference type="NCBI Taxonomy" id="386267"/>
    <lineage>
        <taxon>Eukaryota</taxon>
        <taxon>Metazoa</taxon>
        <taxon>Chordata</taxon>
        <taxon>Craniata</taxon>
        <taxon>Vertebrata</taxon>
        <taxon>Euteleostomi</taxon>
        <taxon>Amphibia</taxon>
        <taxon>Batrachia</taxon>
        <taxon>Anura</taxon>
        <taxon>Neobatrachia</taxon>
        <taxon>Ranoidea</taxon>
        <taxon>Ranidae</taxon>
        <taxon>Staurois</taxon>
    </lineage>
</organism>
<reference evidence="9" key="1">
    <citation type="submission" date="2023-05" db="EMBL/GenBank/DDBJ databases">
        <authorList>
            <person name="Stuckert A."/>
        </authorList>
    </citation>
    <scope>NUCLEOTIDE SEQUENCE</scope>
</reference>
<dbReference type="InterPro" id="IPR018184">
    <property type="entry name" value="Integrin_alpha_C_CS"/>
</dbReference>
<feature type="domain" description="Integrin alpha third immunoglobulin-like" evidence="8">
    <location>
        <begin position="229"/>
        <end position="425"/>
    </location>
</feature>
<keyword evidence="4" id="KW-0325">Glycoprotein</keyword>
<dbReference type="Proteomes" id="UP001162483">
    <property type="component" value="Unassembled WGS sequence"/>
</dbReference>
<evidence type="ECO:0000256" key="2">
    <source>
        <dbReference type="ARBA" id="ARBA00023037"/>
    </source>
</evidence>
<dbReference type="Pfam" id="PF20805">
    <property type="entry name" value="Integrin_A_Ig_2"/>
    <property type="match status" value="1"/>
</dbReference>
<dbReference type="SUPFAM" id="SSF69179">
    <property type="entry name" value="Integrin domains"/>
    <property type="match status" value="3"/>
</dbReference>
<accession>A0ABN9DSJ0</accession>
<dbReference type="Gene3D" id="2.60.40.1460">
    <property type="entry name" value="Integrin domains. Chain A, domain 2"/>
    <property type="match status" value="1"/>
</dbReference>
<keyword evidence="5" id="KW-0812">Transmembrane</keyword>
<dbReference type="Gene3D" id="2.60.40.1530">
    <property type="entry name" value="ntegrin, alpha v. Chain A, domain 4"/>
    <property type="match status" value="1"/>
</dbReference>
<keyword evidence="3 5" id="KW-0472">Membrane</keyword>
<feature type="transmembrane region" description="Helical" evidence="5">
    <location>
        <begin position="436"/>
        <end position="460"/>
    </location>
</feature>
<evidence type="ECO:0000259" key="6">
    <source>
        <dbReference type="Pfam" id="PF08441"/>
    </source>
</evidence>